<evidence type="ECO:0000259" key="1">
    <source>
        <dbReference type="Pfam" id="PF01636"/>
    </source>
</evidence>
<dbReference type="InterPro" id="IPR002575">
    <property type="entry name" value="Aminoglycoside_PTrfase"/>
</dbReference>
<proteinExistence type="predicted"/>
<dbReference type="Gene3D" id="3.90.1200.10">
    <property type="match status" value="1"/>
</dbReference>
<organism evidence="2 3">
    <name type="scientific">Granulicella arctica</name>
    <dbReference type="NCBI Taxonomy" id="940613"/>
    <lineage>
        <taxon>Bacteria</taxon>
        <taxon>Pseudomonadati</taxon>
        <taxon>Acidobacteriota</taxon>
        <taxon>Terriglobia</taxon>
        <taxon>Terriglobales</taxon>
        <taxon>Acidobacteriaceae</taxon>
        <taxon>Granulicella</taxon>
    </lineage>
</organism>
<name>A0A7Y9TER8_9BACT</name>
<accession>A0A7Y9TER8</accession>
<dbReference type="RefSeq" id="WP_179486994.1">
    <property type="nucleotide sequence ID" value="NZ_JACCCW010000001.1"/>
</dbReference>
<keyword evidence="3" id="KW-1185">Reference proteome</keyword>
<evidence type="ECO:0000313" key="2">
    <source>
        <dbReference type="EMBL" id="NYF77966.1"/>
    </source>
</evidence>
<dbReference type="Pfam" id="PF01636">
    <property type="entry name" value="APH"/>
    <property type="match status" value="1"/>
</dbReference>
<sequence length="456" mass="50671">MQTELNLDTVEYRVVLVDPISRGALARDEEKSARVLRVSIPLRARAVRQVRTELQRSWGIAVVILDFLSAGNNVSPCVVAELLATSIPAGFRVVSAGEIASEELAEQERTHLNRVLGDDVTSPFSRIGWIDEAIAWVEGATGQRLRSKTSVEQFSAGGAFTLLRFPMADGCSYWLKATGVPNANERTLTALLSSLCGNCLPRFVAEKVDWNAWLMMEEACGISVLPTEPDDLVRLLGQAVESLAELQLKTVGFDQVLIDAGAFDQRLHVLRTDADLLFAYVAEAMSFQTSTKVPRIETSRLQAIRKLFEEACRRAECFEMPPTILHGDMNLGNLVFARSRCQFIDWCEGYVGHPFITFQHLLLLNPIENPTVRASVNDVLKGIYRTAMRPLCDSRQMEEGLASMPLIAAASSLYGRGDWLRSDARNALLRYEYARTIGRHMDHAAREPTLLEALCV</sequence>
<dbReference type="AlphaFoldDB" id="A0A7Y9TER8"/>
<protein>
    <recommendedName>
        <fullName evidence="1">Aminoglycoside phosphotransferase domain-containing protein</fullName>
    </recommendedName>
</protein>
<dbReference type="EMBL" id="JACCCW010000001">
    <property type="protein sequence ID" value="NYF77966.1"/>
    <property type="molecule type" value="Genomic_DNA"/>
</dbReference>
<dbReference type="Proteomes" id="UP000589520">
    <property type="component" value="Unassembled WGS sequence"/>
</dbReference>
<comment type="caution">
    <text evidence="2">The sequence shown here is derived from an EMBL/GenBank/DDBJ whole genome shotgun (WGS) entry which is preliminary data.</text>
</comment>
<feature type="domain" description="Aminoglycoside phosphotransferase" evidence="1">
    <location>
        <begin position="206"/>
        <end position="362"/>
    </location>
</feature>
<dbReference type="InterPro" id="IPR011009">
    <property type="entry name" value="Kinase-like_dom_sf"/>
</dbReference>
<evidence type="ECO:0000313" key="3">
    <source>
        <dbReference type="Proteomes" id="UP000589520"/>
    </source>
</evidence>
<dbReference type="SUPFAM" id="SSF56112">
    <property type="entry name" value="Protein kinase-like (PK-like)"/>
    <property type="match status" value="1"/>
</dbReference>
<gene>
    <name evidence="2" type="ORF">HDF17_000253</name>
</gene>
<reference evidence="2 3" key="1">
    <citation type="submission" date="2020-07" db="EMBL/GenBank/DDBJ databases">
        <title>Genomic Encyclopedia of Type Strains, Phase IV (KMG-V): Genome sequencing to study the core and pangenomes of soil and plant-associated prokaryotes.</title>
        <authorList>
            <person name="Whitman W."/>
        </authorList>
    </citation>
    <scope>NUCLEOTIDE SEQUENCE [LARGE SCALE GENOMIC DNA]</scope>
    <source>
        <strain evidence="2 3">X4EP2</strain>
    </source>
</reference>